<keyword evidence="2" id="KW-1185">Reference proteome</keyword>
<dbReference type="PANTHER" id="PTHR42941:SF1">
    <property type="entry name" value="SLL1037 PROTEIN"/>
    <property type="match status" value="1"/>
</dbReference>
<dbReference type="EMBL" id="FQXD01000005">
    <property type="protein sequence ID" value="SHH27321.1"/>
    <property type="molecule type" value="Genomic_DNA"/>
</dbReference>
<evidence type="ECO:0008006" key="3">
    <source>
        <dbReference type="Google" id="ProtNLM"/>
    </source>
</evidence>
<reference evidence="2" key="1">
    <citation type="submission" date="2016-11" db="EMBL/GenBank/DDBJ databases">
        <authorList>
            <person name="Varghese N."/>
            <person name="Submissions S."/>
        </authorList>
    </citation>
    <scope>NUCLEOTIDE SEQUENCE [LARGE SCALE GENOMIC DNA]</scope>
    <source>
        <strain evidence="2">CGMCC 1.6496</strain>
    </source>
</reference>
<protein>
    <recommendedName>
        <fullName evidence="3">TRAP transporter solute receptor, TAXI family</fullName>
    </recommendedName>
</protein>
<dbReference type="RefSeq" id="WP_073007100.1">
    <property type="nucleotide sequence ID" value="NZ_FQXD01000005.1"/>
</dbReference>
<dbReference type="PANTHER" id="PTHR42941">
    <property type="entry name" value="SLL1037 PROTEIN"/>
    <property type="match status" value="1"/>
</dbReference>
<dbReference type="Proteomes" id="UP000184079">
    <property type="component" value="Unassembled WGS sequence"/>
</dbReference>
<dbReference type="OrthoDB" id="9776669at2"/>
<evidence type="ECO:0000313" key="2">
    <source>
        <dbReference type="Proteomes" id="UP000184079"/>
    </source>
</evidence>
<name>A0A1M5RM97_9BACI</name>
<proteinExistence type="predicted"/>
<organism evidence="1 2">
    <name type="scientific">Virgibacillus chiguensis</name>
    <dbReference type="NCBI Taxonomy" id="411959"/>
    <lineage>
        <taxon>Bacteria</taxon>
        <taxon>Bacillati</taxon>
        <taxon>Bacillota</taxon>
        <taxon>Bacilli</taxon>
        <taxon>Bacillales</taxon>
        <taxon>Bacillaceae</taxon>
        <taxon>Virgibacillus</taxon>
    </lineage>
</organism>
<accession>A0A1M5RM97</accession>
<sequence>MQKYIFLIMVIIGLFYLAACSGDDKANNYSTASNGEAQAIVFGTGGTSGTYYPIGGALKPVFEESEFVNNVTVESTGASVANVQNMQNGLNQMSIIMSDIGFEAIEGTGQFDGSSIDVEALAGMYQNVVQIVATADSGIENVEDLKGKRVGVGKVGSGVEQSAQKVLEVMGLSYDNLSKVTHTGYADSVQEMKNGNLDAAFFTSGVPNSNITDLMQQNDVVFVEIKADIANTLMEKYPFYKSFTIPANDETMYNLEEEVTTVGIQNLIAVSPDLNEDIVYDLTKRYYDYLGSEEISINALKSLERDQIATDLIVPLHPGAKKFYQEQGLVD</sequence>
<evidence type="ECO:0000313" key="1">
    <source>
        <dbReference type="EMBL" id="SHH27321.1"/>
    </source>
</evidence>
<dbReference type="NCBIfam" id="TIGR02122">
    <property type="entry name" value="TRAP_TAXI"/>
    <property type="match status" value="1"/>
</dbReference>
<dbReference type="Gene3D" id="3.40.190.10">
    <property type="entry name" value="Periplasmic binding protein-like II"/>
    <property type="match status" value="2"/>
</dbReference>
<dbReference type="AlphaFoldDB" id="A0A1M5RM97"/>
<dbReference type="InterPro" id="IPR011852">
    <property type="entry name" value="TRAP_TAXI"/>
</dbReference>
<gene>
    <name evidence="1" type="ORF">SAMN05421807_105211</name>
</gene>
<dbReference type="Pfam" id="PF16868">
    <property type="entry name" value="NMT1_3"/>
    <property type="match status" value="1"/>
</dbReference>
<dbReference type="SUPFAM" id="SSF53850">
    <property type="entry name" value="Periplasmic binding protein-like II"/>
    <property type="match status" value="1"/>
</dbReference>